<reference evidence="6" key="1">
    <citation type="journal article" date="2020" name="Int. J. Syst. Evol. Microbiol.">
        <title>Aquipluma nitroreducens gen. nov. sp. nov., a novel facultatively anaerobic bacterium isolated from a freshwater lake.</title>
        <authorList>
            <person name="Watanabe M."/>
            <person name="Kojima H."/>
            <person name="Fukui M."/>
        </authorList>
    </citation>
    <scope>NUCLEOTIDE SEQUENCE</scope>
    <source>
        <strain evidence="6">MeG22</strain>
    </source>
</reference>
<evidence type="ECO:0000313" key="6">
    <source>
        <dbReference type="EMBL" id="BBE18932.1"/>
    </source>
</evidence>
<dbReference type="InterPro" id="IPR003742">
    <property type="entry name" value="RlmH-like"/>
</dbReference>
<feature type="binding site" evidence="5">
    <location>
        <position position="73"/>
    </location>
    <ligand>
        <name>S-adenosyl-L-methionine</name>
        <dbReference type="ChEBI" id="CHEBI:59789"/>
    </ligand>
</feature>
<keyword evidence="7" id="KW-1185">Reference proteome</keyword>
<evidence type="ECO:0000313" key="7">
    <source>
        <dbReference type="Proteomes" id="UP001193389"/>
    </source>
</evidence>
<comment type="subcellular location">
    <subcellularLocation>
        <location evidence="5">Cytoplasm</location>
    </subcellularLocation>
</comment>
<dbReference type="GO" id="GO:0070038">
    <property type="term" value="F:rRNA (pseudouridine-N3-)-methyltransferase activity"/>
    <property type="evidence" value="ECO:0007669"/>
    <property type="project" value="UniProtKB-UniRule"/>
</dbReference>
<gene>
    <name evidence="5" type="primary">rlmH</name>
    <name evidence="6" type="ORF">AQPE_3102</name>
</gene>
<comment type="function">
    <text evidence="5">Specifically methylates the pseudouridine at position 1915 (m3Psi1915) in 23S rRNA.</text>
</comment>
<keyword evidence="3 5" id="KW-0949">S-adenosyl-L-methionine</keyword>
<keyword evidence="1 5" id="KW-0489">Methyltransferase</keyword>
<name>A0A5K7SBJ7_9BACT</name>
<organism evidence="6 7">
    <name type="scientific">Aquipluma nitroreducens</name>
    <dbReference type="NCBI Taxonomy" id="2010828"/>
    <lineage>
        <taxon>Bacteria</taxon>
        <taxon>Pseudomonadati</taxon>
        <taxon>Bacteroidota</taxon>
        <taxon>Bacteroidia</taxon>
        <taxon>Marinilabiliales</taxon>
        <taxon>Prolixibacteraceae</taxon>
        <taxon>Aquipluma</taxon>
    </lineage>
</organism>
<evidence type="ECO:0000256" key="5">
    <source>
        <dbReference type="HAMAP-Rule" id="MF_00658"/>
    </source>
</evidence>
<feature type="binding site" evidence="5">
    <location>
        <position position="105"/>
    </location>
    <ligand>
        <name>S-adenosyl-L-methionine</name>
        <dbReference type="ChEBI" id="CHEBI:59789"/>
    </ligand>
</feature>
<dbReference type="KEGG" id="anf:AQPE_3102"/>
<dbReference type="InterPro" id="IPR029028">
    <property type="entry name" value="Alpha/beta_knot_MTases"/>
</dbReference>
<keyword evidence="5" id="KW-0963">Cytoplasm</keyword>
<dbReference type="RefSeq" id="WP_318347219.1">
    <property type="nucleotide sequence ID" value="NZ_AP018694.1"/>
</dbReference>
<dbReference type="CDD" id="cd18081">
    <property type="entry name" value="RlmH-like"/>
    <property type="match status" value="1"/>
</dbReference>
<dbReference type="Gene3D" id="3.40.1280.10">
    <property type="match status" value="1"/>
</dbReference>
<comment type="catalytic activity">
    <reaction evidence="5">
        <text>pseudouridine(1915) in 23S rRNA + S-adenosyl-L-methionine = N(3)-methylpseudouridine(1915) in 23S rRNA + S-adenosyl-L-homocysteine + H(+)</text>
        <dbReference type="Rhea" id="RHEA:42752"/>
        <dbReference type="Rhea" id="RHEA-COMP:10221"/>
        <dbReference type="Rhea" id="RHEA-COMP:10222"/>
        <dbReference type="ChEBI" id="CHEBI:15378"/>
        <dbReference type="ChEBI" id="CHEBI:57856"/>
        <dbReference type="ChEBI" id="CHEBI:59789"/>
        <dbReference type="ChEBI" id="CHEBI:65314"/>
        <dbReference type="ChEBI" id="CHEBI:74486"/>
        <dbReference type="EC" id="2.1.1.177"/>
    </reaction>
</comment>
<keyword evidence="5" id="KW-0698">rRNA processing</keyword>
<proteinExistence type="inferred from homology"/>
<dbReference type="Proteomes" id="UP001193389">
    <property type="component" value="Chromosome"/>
</dbReference>
<dbReference type="PANTHER" id="PTHR33603">
    <property type="entry name" value="METHYLTRANSFERASE"/>
    <property type="match status" value="1"/>
</dbReference>
<keyword evidence="2 5" id="KW-0808">Transferase</keyword>
<evidence type="ECO:0000256" key="1">
    <source>
        <dbReference type="ARBA" id="ARBA00022603"/>
    </source>
</evidence>
<dbReference type="PIRSF" id="PIRSF004505">
    <property type="entry name" value="MT_bac"/>
    <property type="match status" value="1"/>
</dbReference>
<evidence type="ECO:0000256" key="3">
    <source>
        <dbReference type="ARBA" id="ARBA00022691"/>
    </source>
</evidence>
<dbReference type="EMBL" id="AP018694">
    <property type="protein sequence ID" value="BBE18932.1"/>
    <property type="molecule type" value="Genomic_DNA"/>
</dbReference>
<dbReference type="NCBIfam" id="NF000990">
    <property type="entry name" value="PRK00103.2-4"/>
    <property type="match status" value="1"/>
</dbReference>
<dbReference type="GO" id="GO:0005737">
    <property type="term" value="C:cytoplasm"/>
    <property type="evidence" value="ECO:0007669"/>
    <property type="project" value="UniProtKB-SubCell"/>
</dbReference>
<protein>
    <recommendedName>
        <fullName evidence="5">Ribosomal RNA large subunit methyltransferase H</fullName>
        <ecNumber evidence="5">2.1.1.177</ecNumber>
    </recommendedName>
    <alternativeName>
        <fullName evidence="5">23S rRNA (pseudouridine1915-N3)-methyltransferase</fullName>
    </alternativeName>
    <alternativeName>
        <fullName evidence="5">23S rRNA m3Psi1915 methyltransferase</fullName>
    </alternativeName>
    <alternativeName>
        <fullName evidence="5">rRNA (pseudouridine-N3-)-methyltransferase RlmH</fullName>
    </alternativeName>
</protein>
<evidence type="ECO:0000256" key="4">
    <source>
        <dbReference type="ARBA" id="ARBA00038303"/>
    </source>
</evidence>
<dbReference type="HAMAP" id="MF_00658">
    <property type="entry name" value="23SrRNA_methyltr_H"/>
    <property type="match status" value="1"/>
</dbReference>
<dbReference type="PANTHER" id="PTHR33603:SF1">
    <property type="entry name" value="RIBOSOMAL RNA LARGE SUBUNIT METHYLTRANSFERASE H"/>
    <property type="match status" value="1"/>
</dbReference>
<comment type="similarity">
    <text evidence="4 5">Belongs to the RNA methyltransferase RlmH family.</text>
</comment>
<dbReference type="InterPro" id="IPR029026">
    <property type="entry name" value="tRNA_m1G_MTases_N"/>
</dbReference>
<feature type="binding site" evidence="5">
    <location>
        <begin position="124"/>
        <end position="129"/>
    </location>
    <ligand>
        <name>S-adenosyl-L-methionine</name>
        <dbReference type="ChEBI" id="CHEBI:59789"/>
    </ligand>
</feature>
<sequence length="157" mass="18057">MRICLLVIGKTDEAYLQKGLEVFLKRIPHYISFEMKAIPDIKNSKNLSEDQQKEKEGELILQQLTTSDELFLLDEQGMEASSVEFARFLEKKMVSGIKRLVFVIGGPYGFSGSVYSRANGKMSLSKMTFSHQMVRLIFLEQLYRAMTILKGEPYHHQ</sequence>
<accession>A0A5K7SBJ7</accession>
<comment type="subunit">
    <text evidence="5">Homodimer.</text>
</comment>
<dbReference type="Pfam" id="PF02590">
    <property type="entry name" value="SPOUT_MTase"/>
    <property type="match status" value="1"/>
</dbReference>
<evidence type="ECO:0000256" key="2">
    <source>
        <dbReference type="ARBA" id="ARBA00022679"/>
    </source>
</evidence>
<dbReference type="AlphaFoldDB" id="A0A5K7SBJ7"/>
<dbReference type="EC" id="2.1.1.177" evidence="5"/>
<dbReference type="SUPFAM" id="SSF75217">
    <property type="entry name" value="alpha/beta knot"/>
    <property type="match status" value="1"/>
</dbReference>